<dbReference type="PROSITE" id="PS50262">
    <property type="entry name" value="G_PROTEIN_RECEP_F1_2"/>
    <property type="match status" value="1"/>
</dbReference>
<feature type="transmembrane region" description="Helical" evidence="5">
    <location>
        <begin position="42"/>
        <end position="62"/>
    </location>
</feature>
<evidence type="ECO:0000256" key="4">
    <source>
        <dbReference type="ARBA" id="ARBA00023136"/>
    </source>
</evidence>
<dbReference type="SUPFAM" id="SSF81321">
    <property type="entry name" value="Family A G protein-coupled receptor-like"/>
    <property type="match status" value="1"/>
</dbReference>
<feature type="transmembrane region" description="Helical" evidence="5">
    <location>
        <begin position="279"/>
        <end position="300"/>
    </location>
</feature>
<dbReference type="Gene3D" id="1.20.1070.10">
    <property type="entry name" value="Rhodopsin 7-helix transmembrane proteins"/>
    <property type="match status" value="1"/>
</dbReference>
<organism evidence="7 8">
    <name type="scientific">Caenorhabditis remanei</name>
    <name type="common">Caenorhabditis vulgaris</name>
    <dbReference type="NCBI Taxonomy" id="31234"/>
    <lineage>
        <taxon>Eukaryota</taxon>
        <taxon>Metazoa</taxon>
        <taxon>Ecdysozoa</taxon>
        <taxon>Nematoda</taxon>
        <taxon>Chromadorea</taxon>
        <taxon>Rhabditida</taxon>
        <taxon>Rhabditina</taxon>
        <taxon>Rhabditomorpha</taxon>
        <taxon>Rhabditoidea</taxon>
        <taxon>Rhabditidae</taxon>
        <taxon>Peloderinae</taxon>
        <taxon>Caenorhabditis</taxon>
    </lineage>
</organism>
<evidence type="ECO:0000256" key="2">
    <source>
        <dbReference type="ARBA" id="ARBA00022692"/>
    </source>
</evidence>
<dbReference type="Pfam" id="PF10324">
    <property type="entry name" value="7TM_GPCR_Srw"/>
    <property type="match status" value="1"/>
</dbReference>
<dbReference type="GO" id="GO:0008528">
    <property type="term" value="F:G protein-coupled peptide receptor activity"/>
    <property type="evidence" value="ECO:0007669"/>
    <property type="project" value="InterPro"/>
</dbReference>
<evidence type="ECO:0000313" key="8">
    <source>
        <dbReference type="Proteomes" id="UP000483820"/>
    </source>
</evidence>
<feature type="domain" description="G-protein coupled receptors family 1 profile" evidence="6">
    <location>
        <begin position="53"/>
        <end position="347"/>
    </location>
</feature>
<dbReference type="GeneID" id="9820753"/>
<feature type="transmembrane region" description="Helical" evidence="5">
    <location>
        <begin position="237"/>
        <end position="258"/>
    </location>
</feature>
<dbReference type="RefSeq" id="XP_053582411.1">
    <property type="nucleotide sequence ID" value="XM_053733498.1"/>
</dbReference>
<dbReference type="KEGG" id="crq:GCK72_020297"/>
<evidence type="ECO:0000259" key="6">
    <source>
        <dbReference type="PROSITE" id="PS50262"/>
    </source>
</evidence>
<dbReference type="PANTHER" id="PTHR46846:SF3">
    <property type="entry name" value="G-PROTEIN COUPLED RECEPTORS FAMILY 1 PROFILE DOMAIN-CONTAINING PROTEIN-RELATED"/>
    <property type="match status" value="1"/>
</dbReference>
<proteinExistence type="predicted"/>
<comment type="caution">
    <text evidence="7">The sequence shown here is derived from an EMBL/GenBank/DDBJ whole genome shotgun (WGS) entry which is preliminary data.</text>
</comment>
<gene>
    <name evidence="7" type="ORF">GCK72_020297</name>
</gene>
<reference evidence="7 8" key="1">
    <citation type="submission" date="2019-12" db="EMBL/GenBank/DDBJ databases">
        <title>Chromosome-level assembly of the Caenorhabditis remanei genome.</title>
        <authorList>
            <person name="Teterina A.A."/>
            <person name="Willis J.H."/>
            <person name="Phillips P.C."/>
        </authorList>
    </citation>
    <scope>NUCLEOTIDE SEQUENCE [LARGE SCALE GENOMIC DNA]</scope>
    <source>
        <strain evidence="7 8">PX506</strain>
        <tissue evidence="7">Whole organism</tissue>
    </source>
</reference>
<evidence type="ECO:0000256" key="5">
    <source>
        <dbReference type="SAM" id="Phobius"/>
    </source>
</evidence>
<dbReference type="EMBL" id="WUAV01000005">
    <property type="protein sequence ID" value="KAF1753740.1"/>
    <property type="molecule type" value="Genomic_DNA"/>
</dbReference>
<dbReference type="Proteomes" id="UP000483820">
    <property type="component" value="Chromosome V"/>
</dbReference>
<evidence type="ECO:0000256" key="1">
    <source>
        <dbReference type="ARBA" id="ARBA00004370"/>
    </source>
</evidence>
<dbReference type="GO" id="GO:0016020">
    <property type="term" value="C:membrane"/>
    <property type="evidence" value="ECO:0007669"/>
    <property type="project" value="UniProtKB-SubCell"/>
</dbReference>
<comment type="subcellular location">
    <subcellularLocation>
        <location evidence="1">Membrane</location>
    </subcellularLocation>
</comment>
<keyword evidence="3 5" id="KW-1133">Transmembrane helix</keyword>
<dbReference type="CTD" id="9820753"/>
<keyword evidence="4 5" id="KW-0472">Membrane</keyword>
<feature type="transmembrane region" description="Helical" evidence="5">
    <location>
        <begin position="71"/>
        <end position="90"/>
    </location>
</feature>
<keyword evidence="2 5" id="KW-0812">Transmembrane</keyword>
<name>A0A6A5GF49_CAERE</name>
<dbReference type="InterPro" id="IPR017452">
    <property type="entry name" value="GPCR_Rhodpsn_7TM"/>
</dbReference>
<evidence type="ECO:0000313" key="7">
    <source>
        <dbReference type="EMBL" id="KAF1753740.1"/>
    </source>
</evidence>
<feature type="transmembrane region" description="Helical" evidence="5">
    <location>
        <begin position="170"/>
        <end position="190"/>
    </location>
</feature>
<sequence length="396" mass="45621">MATPAPYNWTAYIDYPNYYYVYEDMDYEPNPVVYTTEKAVQLNTYCTYATIIIGIFHFLVLIQKQLRSNTIFIYMIGVVISDIISFSLSFSDKITASLLTPQLIKYSEKDWCYQDPWVPIDLVGQVISTSFAVTRRLSIWLGLTMAAIRTISVMFPMSNRVERITKPMSSIVFIVFLTIICFTLDLYRLIGWVRIYQIGDITPNFCYASEEESKQYILVTSMHLIDRTELSLTYSEIAIKFIPAAIYPILTVFLFFELKNIKKRRSNMRSTESQKANNTTTLILIMTISFIVTEVFAAFMEILSLYCNLAENPDCGIPWKTDFFVSMSHPTTLILRALNSSSHPFICTFMSSQYRDTVKVMFCSNRISRRAIKMMRLDSSKKIDSLVSQASPTVQS</sequence>
<protein>
    <recommendedName>
        <fullName evidence="6">G-protein coupled receptors family 1 profile domain-containing protein</fullName>
    </recommendedName>
</protein>
<feature type="transmembrane region" description="Helical" evidence="5">
    <location>
        <begin position="137"/>
        <end position="158"/>
    </location>
</feature>
<dbReference type="PANTHER" id="PTHR46846">
    <property type="entry name" value="SERPENTINE RECEPTOR, CLASS W-RELATED"/>
    <property type="match status" value="1"/>
</dbReference>
<dbReference type="InterPro" id="IPR019427">
    <property type="entry name" value="7TM_GPCR_serpentine_rcpt_Srw"/>
</dbReference>
<accession>A0A6A5GF49</accession>
<dbReference type="AlphaFoldDB" id="A0A6A5GF49"/>
<evidence type="ECO:0000256" key="3">
    <source>
        <dbReference type="ARBA" id="ARBA00022989"/>
    </source>
</evidence>